<dbReference type="Gene3D" id="3.20.20.80">
    <property type="entry name" value="Glycosidases"/>
    <property type="match status" value="1"/>
</dbReference>
<protein>
    <recommendedName>
        <fullName evidence="3">Abortive infection protein</fullName>
    </recommendedName>
</protein>
<evidence type="ECO:0008006" key="3">
    <source>
        <dbReference type="Google" id="ProtNLM"/>
    </source>
</evidence>
<dbReference type="PATRIC" id="fig|2064.6.peg.3298"/>
<evidence type="ECO:0000313" key="2">
    <source>
        <dbReference type="Proteomes" id="UP000032066"/>
    </source>
</evidence>
<sequence>MRTLGITYDTGTFTGERLTRRRFDPARVRHDLTVVARELHCDAVRITGGDPERLDLAARFAADAGLDVWYSPFPADLPPAQLLPLFADCARRAETLRRSGARVVFVAGGELSVFAEGFLPGATHLDRLHAMTTADLDWWLALGPVPERLNAFLAEAATTVRQEFAGPVGYASGPWEPVDWTPFDLVGVDAYRSAQNADEYREHLRAARAHGKPVAVTEFGTCAYRGAADLGGMAWQVPPGAVPDEGEQARHLDDLLDVFAQEGVDSAFWFTFAAYDKPGPRDLGSYGVVRTLDDERWEPKRVFDTMAARYRR</sequence>
<proteinExistence type="predicted"/>
<name>A0A0D0P312_KITGR</name>
<accession>A0A0D0P312</accession>
<dbReference type="InterPro" id="IPR017853">
    <property type="entry name" value="GH"/>
</dbReference>
<dbReference type="OrthoDB" id="151193at2"/>
<dbReference type="STRING" id="2064.TR51_15355"/>
<evidence type="ECO:0000313" key="1">
    <source>
        <dbReference type="EMBL" id="KIQ66041.1"/>
    </source>
</evidence>
<dbReference type="AlphaFoldDB" id="A0A0D0P312"/>
<keyword evidence="2" id="KW-1185">Reference proteome</keyword>
<reference evidence="1 2" key="1">
    <citation type="submission" date="2015-02" db="EMBL/GenBank/DDBJ databases">
        <title>Draft genome sequence of Kitasatospora griseola MF730-N6, a bafilomycin, terpentecin and satosporin producer.</title>
        <authorList>
            <person name="Arens J.C."/>
            <person name="Haltli B."/>
            <person name="Kerr R.G."/>
        </authorList>
    </citation>
    <scope>NUCLEOTIDE SEQUENCE [LARGE SCALE GENOMIC DNA]</scope>
    <source>
        <strain evidence="1 2">MF730-N6</strain>
    </source>
</reference>
<dbReference type="Proteomes" id="UP000032066">
    <property type="component" value="Unassembled WGS sequence"/>
</dbReference>
<dbReference type="RefSeq" id="WP_043912700.1">
    <property type="nucleotide sequence ID" value="NZ_JXZB01000002.1"/>
</dbReference>
<comment type="caution">
    <text evidence="1">The sequence shown here is derived from an EMBL/GenBank/DDBJ whole genome shotgun (WGS) entry which is preliminary data.</text>
</comment>
<gene>
    <name evidence="1" type="ORF">TR51_15355</name>
</gene>
<organism evidence="1 2">
    <name type="scientific">Kitasatospora griseola</name>
    <name type="common">Streptomyces griseolosporeus</name>
    <dbReference type="NCBI Taxonomy" id="2064"/>
    <lineage>
        <taxon>Bacteria</taxon>
        <taxon>Bacillati</taxon>
        <taxon>Actinomycetota</taxon>
        <taxon>Actinomycetes</taxon>
        <taxon>Kitasatosporales</taxon>
        <taxon>Streptomycetaceae</taxon>
        <taxon>Kitasatospora</taxon>
    </lineage>
</organism>
<dbReference type="SUPFAM" id="SSF51445">
    <property type="entry name" value="(Trans)glycosidases"/>
    <property type="match status" value="1"/>
</dbReference>
<dbReference type="EMBL" id="JXZB01000002">
    <property type="protein sequence ID" value="KIQ66041.1"/>
    <property type="molecule type" value="Genomic_DNA"/>
</dbReference>